<dbReference type="Proteomes" id="UP001236620">
    <property type="component" value="Unassembled WGS sequence"/>
</dbReference>
<keyword evidence="2" id="KW-0378">Hydrolase</keyword>
<evidence type="ECO:0000256" key="1">
    <source>
        <dbReference type="SAM" id="Phobius"/>
    </source>
</evidence>
<feature type="transmembrane region" description="Helical" evidence="1">
    <location>
        <begin position="196"/>
        <end position="217"/>
    </location>
</feature>
<feature type="transmembrane region" description="Helical" evidence="1">
    <location>
        <begin position="83"/>
        <end position="105"/>
    </location>
</feature>
<feature type="transmembrane region" description="Helical" evidence="1">
    <location>
        <begin position="14"/>
        <end position="34"/>
    </location>
</feature>
<gene>
    <name evidence="2" type="ORF">J2Z63_000613</name>
</gene>
<comment type="caution">
    <text evidence="2">The sequence shown here is derived from an EMBL/GenBank/DDBJ whole genome shotgun (WGS) entry which is preliminary data.</text>
</comment>
<dbReference type="EMBL" id="JAUSWP010000005">
    <property type="protein sequence ID" value="MDQ0567966.1"/>
    <property type="molecule type" value="Genomic_DNA"/>
</dbReference>
<feature type="transmembrane region" description="Helical" evidence="1">
    <location>
        <begin position="54"/>
        <end position="71"/>
    </location>
</feature>
<feature type="transmembrane region" description="Helical" evidence="1">
    <location>
        <begin position="117"/>
        <end position="137"/>
    </location>
</feature>
<evidence type="ECO:0000313" key="3">
    <source>
        <dbReference type="Proteomes" id="UP001236620"/>
    </source>
</evidence>
<organism evidence="2 3">
    <name type="scientific">Mycoplasma yeatsii</name>
    <dbReference type="NCBI Taxonomy" id="51365"/>
    <lineage>
        <taxon>Bacteria</taxon>
        <taxon>Bacillati</taxon>
        <taxon>Mycoplasmatota</taxon>
        <taxon>Mollicutes</taxon>
        <taxon>Mycoplasmataceae</taxon>
        <taxon>Mycoplasma</taxon>
    </lineage>
</organism>
<evidence type="ECO:0000313" key="2">
    <source>
        <dbReference type="EMBL" id="MDQ0567966.1"/>
    </source>
</evidence>
<keyword evidence="1" id="KW-0812">Transmembrane</keyword>
<sequence>MNKITLNRTWKTDAIFYGTVIFISFFINISFAITNISQKIANIDSLVFLDSISISMWSMWITTSYAIYALYKNIKTKQVYSNKWVEFLTVSMLLASMILFIFYLSIGFVNEIINWSYWLKIINSYFLLPIAFLSYLLLFKNKTLVDNKVMFRSTWRLALISFVYIIYVVIKTFARLQLVKNNQFAFVDIDIEKLGVTNFIFLGIFIFAVYFSSYFAVIKINNLVNKNGGIYEKSW</sequence>
<name>A0ABU0NEU4_9MOLU</name>
<dbReference type="GO" id="GO:0008233">
    <property type="term" value="F:peptidase activity"/>
    <property type="evidence" value="ECO:0007669"/>
    <property type="project" value="UniProtKB-KW"/>
</dbReference>
<keyword evidence="1" id="KW-0472">Membrane</keyword>
<proteinExistence type="predicted"/>
<dbReference type="GO" id="GO:0006508">
    <property type="term" value="P:proteolysis"/>
    <property type="evidence" value="ECO:0007669"/>
    <property type="project" value="UniProtKB-KW"/>
</dbReference>
<keyword evidence="1" id="KW-1133">Transmembrane helix</keyword>
<keyword evidence="2" id="KW-0645">Protease</keyword>
<reference evidence="2" key="1">
    <citation type="submission" date="2023-07" db="EMBL/GenBank/DDBJ databases">
        <title>Genomic Encyclopedia of Type Strains, Phase IV (KMG-IV): sequencing the most valuable type-strain genomes for metagenomic binning, comparative biology and taxonomic classification.</title>
        <authorList>
            <person name="Goeker M."/>
        </authorList>
    </citation>
    <scope>NUCLEOTIDE SEQUENCE [LARGE SCALE GENOMIC DNA]</scope>
    <source>
        <strain evidence="2">DSM 22019</strain>
    </source>
</reference>
<feature type="transmembrane region" description="Helical" evidence="1">
    <location>
        <begin position="157"/>
        <end position="176"/>
    </location>
</feature>
<dbReference type="RefSeq" id="WP_307445155.1">
    <property type="nucleotide sequence ID" value="NZ_JAUSWP010000005.1"/>
</dbReference>
<protein>
    <submittedName>
        <fullName evidence="2">Zn-dependent protease with chaperone function</fullName>
    </submittedName>
</protein>
<accession>A0ABU0NEU4</accession>
<keyword evidence="3" id="KW-1185">Reference proteome</keyword>